<dbReference type="InterPro" id="IPR036691">
    <property type="entry name" value="Endo/exonu/phosph_ase_sf"/>
</dbReference>
<evidence type="ECO:0000259" key="1">
    <source>
        <dbReference type="Pfam" id="PF00078"/>
    </source>
</evidence>
<dbReference type="SUPFAM" id="SSF56219">
    <property type="entry name" value="DNase I-like"/>
    <property type="match status" value="1"/>
</dbReference>
<dbReference type="Gene3D" id="3.60.10.10">
    <property type="entry name" value="Endonuclease/exonuclease/phosphatase"/>
    <property type="match status" value="1"/>
</dbReference>
<dbReference type="Pfam" id="PF00078">
    <property type="entry name" value="RVT_1"/>
    <property type="match status" value="1"/>
</dbReference>
<dbReference type="PANTHER" id="PTHR47510">
    <property type="entry name" value="REVERSE TRANSCRIPTASE DOMAIN-CONTAINING PROTEIN"/>
    <property type="match status" value="1"/>
</dbReference>
<dbReference type="InterPro" id="IPR000477">
    <property type="entry name" value="RT_dom"/>
</dbReference>
<dbReference type="SUPFAM" id="SSF56672">
    <property type="entry name" value="DNA/RNA polymerases"/>
    <property type="match status" value="1"/>
</dbReference>
<keyword evidence="3" id="KW-1185">Reference proteome</keyword>
<organism evidence="2 3">
    <name type="scientific">Pinctada imbricata</name>
    <name type="common">Atlantic pearl-oyster</name>
    <name type="synonym">Pinctada martensii</name>
    <dbReference type="NCBI Taxonomy" id="66713"/>
    <lineage>
        <taxon>Eukaryota</taxon>
        <taxon>Metazoa</taxon>
        <taxon>Spiralia</taxon>
        <taxon>Lophotrochozoa</taxon>
        <taxon>Mollusca</taxon>
        <taxon>Bivalvia</taxon>
        <taxon>Autobranchia</taxon>
        <taxon>Pteriomorphia</taxon>
        <taxon>Pterioida</taxon>
        <taxon>Pterioidea</taxon>
        <taxon>Pteriidae</taxon>
        <taxon>Pinctada</taxon>
    </lineage>
</organism>
<sequence>MTFIRSDIPARRRMDLESSQIEGITYEVNIDKCKWCIVCMYRPPSQNDNCFSSECVKLLDKCSAVTDKIIVMGDLNYDMLDSNKSKSLSEISDLFDLHCVVKSPTCHVVNTKPSLVDSAKVTILSSKLSNWDSFVHDLGEIQPPDPCADVNKAYSEFVGELNQVIDKHAPVKQRYQRKKLPCMNRELRKAIYVKHMLYSKYVKYRNSKTWEKYRQQRNLVEKIKRRSMSRYFIERCTGGHKSDKFWPTIMPFLSKKGNSNGTKIILEEEGQILSDNTGVCETFNSYYVNVAKDIGKDVIFDNLDKHPSIEKISESNTDNPTFTFNHVSNDNVNKSICGFNVKKATGVDSISVKILKEGKEALVNPITTLVNMSINTCIFPNDLKLAQVCPIFKKGDCMDKTNYRPVSVLPIMSKIFEKALSSQLSEFFEPIFNKFLCAFRKGYGCQTTLLRLIEDWKMALDQNMYVAAILMDLLKAFDCLPHNVLLRKLEAYGLSGDSLNLMHTDVSR</sequence>
<evidence type="ECO:0000313" key="2">
    <source>
        <dbReference type="EMBL" id="KAK3099036.1"/>
    </source>
</evidence>
<reference evidence="2" key="1">
    <citation type="submission" date="2019-08" db="EMBL/GenBank/DDBJ databases">
        <title>The improved chromosome-level genome for the pearl oyster Pinctada fucata martensii using PacBio sequencing and Hi-C.</title>
        <authorList>
            <person name="Zheng Z."/>
        </authorList>
    </citation>
    <scope>NUCLEOTIDE SEQUENCE</scope>
    <source>
        <strain evidence="2">ZZ-2019</strain>
        <tissue evidence="2">Adductor muscle</tissue>
    </source>
</reference>
<dbReference type="PANTHER" id="PTHR47510:SF3">
    <property type="entry name" value="ENDO_EXONUCLEASE_PHOSPHATASE DOMAIN-CONTAINING PROTEIN"/>
    <property type="match status" value="1"/>
</dbReference>
<proteinExistence type="predicted"/>
<dbReference type="EMBL" id="VSWD01000007">
    <property type="protein sequence ID" value="KAK3099036.1"/>
    <property type="molecule type" value="Genomic_DNA"/>
</dbReference>
<comment type="caution">
    <text evidence="2">The sequence shown here is derived from an EMBL/GenBank/DDBJ whole genome shotgun (WGS) entry which is preliminary data.</text>
</comment>
<dbReference type="AlphaFoldDB" id="A0AA88Y6S5"/>
<dbReference type="Proteomes" id="UP001186944">
    <property type="component" value="Unassembled WGS sequence"/>
</dbReference>
<protein>
    <recommendedName>
        <fullName evidence="1">Reverse transcriptase domain-containing protein</fullName>
    </recommendedName>
</protein>
<name>A0AA88Y6S5_PINIB</name>
<dbReference type="InterPro" id="IPR043502">
    <property type="entry name" value="DNA/RNA_pol_sf"/>
</dbReference>
<feature type="domain" description="Reverse transcriptase" evidence="1">
    <location>
        <begin position="393"/>
        <end position="495"/>
    </location>
</feature>
<gene>
    <name evidence="2" type="ORF">FSP39_025464</name>
</gene>
<evidence type="ECO:0000313" key="3">
    <source>
        <dbReference type="Proteomes" id="UP001186944"/>
    </source>
</evidence>
<accession>A0AA88Y6S5</accession>